<gene>
    <name evidence="5" type="ORF">BVG16_16850</name>
</gene>
<feature type="domain" description="NodB homology" evidence="4">
    <location>
        <begin position="86"/>
        <end position="271"/>
    </location>
</feature>
<dbReference type="STRING" id="1324314.BVG16_16850"/>
<keyword evidence="3" id="KW-0732">Signal</keyword>
<evidence type="ECO:0000259" key="4">
    <source>
        <dbReference type="PROSITE" id="PS51677"/>
    </source>
</evidence>
<dbReference type="SUPFAM" id="SSF88713">
    <property type="entry name" value="Glycoside hydrolase/deacetylase"/>
    <property type="match status" value="1"/>
</dbReference>
<reference evidence="5 6" key="1">
    <citation type="submission" date="2017-01" db="EMBL/GenBank/DDBJ databases">
        <title>Genome analysis of Paenibacillus selenitrireducens ES3-24.</title>
        <authorList>
            <person name="Xu D."/>
            <person name="Yao R."/>
            <person name="Zheng S."/>
        </authorList>
    </citation>
    <scope>NUCLEOTIDE SEQUENCE [LARGE SCALE GENOMIC DNA]</scope>
    <source>
        <strain evidence="5 6">ES3-24</strain>
    </source>
</reference>
<organism evidence="5 6">
    <name type="scientific">Paenibacillus selenitireducens</name>
    <dbReference type="NCBI Taxonomy" id="1324314"/>
    <lineage>
        <taxon>Bacteria</taxon>
        <taxon>Bacillati</taxon>
        <taxon>Bacillota</taxon>
        <taxon>Bacilli</taxon>
        <taxon>Bacillales</taxon>
        <taxon>Paenibacillaceae</taxon>
        <taxon>Paenibacillus</taxon>
    </lineage>
</organism>
<sequence length="281" mass="31231">MKRILLFSLLLMLILTSCGKSPTPQVQQKSNGPSKPIKPLAVHTEATTNLAGGKESLTRDPQPLTLAELRAKYKSTFLLQGPSSPERVALTFDDAPDDHFTPLVLDVLKKYDVKATFFVVGNRAEEHPEMIQRMIREGHTLGNHSYSHPNFPMISDASFQQEVLKTNQIIQKLTGKNLCFIRPPYGNISEDQIKWLASQHIKIINWNVDSLDWTGLTADQVKTNIMSNLTSGAIVLQHAAGGVGEDLTGTVDALPQIITELRDKQIDMVTVPELLHQSAYR</sequence>
<name>A0A1T2XAV6_9BACL</name>
<feature type="chain" id="PRO_5039669310" evidence="3">
    <location>
        <begin position="20"/>
        <end position="281"/>
    </location>
</feature>
<dbReference type="CDD" id="cd10917">
    <property type="entry name" value="CE4_NodB_like_6s_7s"/>
    <property type="match status" value="1"/>
</dbReference>
<dbReference type="InterPro" id="IPR011330">
    <property type="entry name" value="Glyco_hydro/deAcase_b/a-brl"/>
</dbReference>
<dbReference type="AlphaFoldDB" id="A0A1T2XAV6"/>
<evidence type="ECO:0000256" key="2">
    <source>
        <dbReference type="ARBA" id="ARBA00022801"/>
    </source>
</evidence>
<dbReference type="GO" id="GO:0005975">
    <property type="term" value="P:carbohydrate metabolic process"/>
    <property type="evidence" value="ECO:0007669"/>
    <property type="project" value="InterPro"/>
</dbReference>
<dbReference type="Proteomes" id="UP000190188">
    <property type="component" value="Unassembled WGS sequence"/>
</dbReference>
<accession>A0A1T2XAV6</accession>
<dbReference type="PANTHER" id="PTHR10587">
    <property type="entry name" value="GLYCOSYL TRANSFERASE-RELATED"/>
    <property type="match status" value="1"/>
</dbReference>
<dbReference type="InterPro" id="IPR002509">
    <property type="entry name" value="NODB_dom"/>
</dbReference>
<dbReference type="GO" id="GO:0016810">
    <property type="term" value="F:hydrolase activity, acting on carbon-nitrogen (but not peptide) bonds"/>
    <property type="evidence" value="ECO:0007669"/>
    <property type="project" value="InterPro"/>
</dbReference>
<keyword evidence="6" id="KW-1185">Reference proteome</keyword>
<dbReference type="PROSITE" id="PS51257">
    <property type="entry name" value="PROKAR_LIPOPROTEIN"/>
    <property type="match status" value="1"/>
</dbReference>
<feature type="signal peptide" evidence="3">
    <location>
        <begin position="1"/>
        <end position="19"/>
    </location>
</feature>
<dbReference type="PANTHER" id="PTHR10587:SF133">
    <property type="entry name" value="CHITIN DEACETYLASE 1-RELATED"/>
    <property type="match status" value="1"/>
</dbReference>
<dbReference type="RefSeq" id="WP_078499845.1">
    <property type="nucleotide sequence ID" value="NZ_MSZX01000006.1"/>
</dbReference>
<comment type="caution">
    <text evidence="5">The sequence shown here is derived from an EMBL/GenBank/DDBJ whole genome shotgun (WGS) entry which is preliminary data.</text>
</comment>
<dbReference type="InterPro" id="IPR050248">
    <property type="entry name" value="Polysacc_deacetylase_ArnD"/>
</dbReference>
<dbReference type="Pfam" id="PF01522">
    <property type="entry name" value="Polysacc_deac_1"/>
    <property type="match status" value="1"/>
</dbReference>
<evidence type="ECO:0000313" key="5">
    <source>
        <dbReference type="EMBL" id="OPA76826.1"/>
    </source>
</evidence>
<dbReference type="OrthoDB" id="2649545at2"/>
<dbReference type="GO" id="GO:0016020">
    <property type="term" value="C:membrane"/>
    <property type="evidence" value="ECO:0007669"/>
    <property type="project" value="TreeGrafter"/>
</dbReference>
<protein>
    <submittedName>
        <fullName evidence="5">Chitooligosaccharide deacetylase</fullName>
    </submittedName>
</protein>
<dbReference type="Gene3D" id="3.20.20.370">
    <property type="entry name" value="Glycoside hydrolase/deacetylase"/>
    <property type="match status" value="1"/>
</dbReference>
<evidence type="ECO:0000256" key="1">
    <source>
        <dbReference type="ARBA" id="ARBA00022723"/>
    </source>
</evidence>
<evidence type="ECO:0000313" key="6">
    <source>
        <dbReference type="Proteomes" id="UP000190188"/>
    </source>
</evidence>
<dbReference type="PROSITE" id="PS51677">
    <property type="entry name" value="NODB"/>
    <property type="match status" value="1"/>
</dbReference>
<dbReference type="EMBL" id="MSZX01000006">
    <property type="protein sequence ID" value="OPA76826.1"/>
    <property type="molecule type" value="Genomic_DNA"/>
</dbReference>
<keyword evidence="2" id="KW-0378">Hydrolase</keyword>
<proteinExistence type="predicted"/>
<evidence type="ECO:0000256" key="3">
    <source>
        <dbReference type="SAM" id="SignalP"/>
    </source>
</evidence>
<dbReference type="GO" id="GO:0046872">
    <property type="term" value="F:metal ion binding"/>
    <property type="evidence" value="ECO:0007669"/>
    <property type="project" value="UniProtKB-KW"/>
</dbReference>
<keyword evidence="1" id="KW-0479">Metal-binding</keyword>